<evidence type="ECO:0000313" key="1">
    <source>
        <dbReference type="EMBL" id="MBX66483.1"/>
    </source>
</evidence>
<protein>
    <submittedName>
        <fullName evidence="1">Uncharacterized protein</fullName>
    </submittedName>
</protein>
<proteinExistence type="predicted"/>
<name>A0A2P2QHM6_RHIMU</name>
<accession>A0A2P2QHM6</accession>
<organism evidence="1">
    <name type="scientific">Rhizophora mucronata</name>
    <name type="common">Asiatic mangrove</name>
    <dbReference type="NCBI Taxonomy" id="61149"/>
    <lineage>
        <taxon>Eukaryota</taxon>
        <taxon>Viridiplantae</taxon>
        <taxon>Streptophyta</taxon>
        <taxon>Embryophyta</taxon>
        <taxon>Tracheophyta</taxon>
        <taxon>Spermatophyta</taxon>
        <taxon>Magnoliopsida</taxon>
        <taxon>eudicotyledons</taxon>
        <taxon>Gunneridae</taxon>
        <taxon>Pentapetalae</taxon>
        <taxon>rosids</taxon>
        <taxon>fabids</taxon>
        <taxon>Malpighiales</taxon>
        <taxon>Rhizophoraceae</taxon>
        <taxon>Rhizophora</taxon>
    </lineage>
</organism>
<dbReference type="AlphaFoldDB" id="A0A2P2QHM6"/>
<dbReference type="EMBL" id="GGEC01085999">
    <property type="protein sequence ID" value="MBX66483.1"/>
    <property type="molecule type" value="Transcribed_RNA"/>
</dbReference>
<reference evidence="1" key="1">
    <citation type="submission" date="2018-02" db="EMBL/GenBank/DDBJ databases">
        <title>Rhizophora mucronata_Transcriptome.</title>
        <authorList>
            <person name="Meera S.P."/>
            <person name="Sreeshan A."/>
            <person name="Augustine A."/>
        </authorList>
    </citation>
    <scope>NUCLEOTIDE SEQUENCE</scope>
    <source>
        <tissue evidence="1">Leaf</tissue>
    </source>
</reference>
<sequence>MVYCIVLSTRMDKIRYPQMDAIRNISKVNTRNMLVYILQN</sequence>